<dbReference type="OMA" id="INAFMAC"/>
<dbReference type="Pfam" id="PF04488">
    <property type="entry name" value="Gly_transf_sug"/>
    <property type="match status" value="1"/>
</dbReference>
<evidence type="ECO:0000256" key="1">
    <source>
        <dbReference type="ARBA" id="ARBA00022679"/>
    </source>
</evidence>
<keyword evidence="3" id="KW-1185">Reference proteome</keyword>
<reference evidence="2 3" key="1">
    <citation type="submission" date="2014-11" db="EMBL/GenBank/DDBJ databases">
        <authorList>
            <person name="Zhu J."/>
            <person name="Qi W."/>
            <person name="Song R."/>
        </authorList>
    </citation>
    <scope>NUCLEOTIDE SEQUENCE [LARGE SCALE GENOMIC DNA]</scope>
</reference>
<dbReference type="OrthoDB" id="418925at2759"/>
<dbReference type="VEuPathDB" id="CryptoDB:Vbra_999"/>
<dbReference type="Gene3D" id="3.90.550.20">
    <property type="match status" value="1"/>
</dbReference>
<dbReference type="PhylomeDB" id="A0A0G4GPI7"/>
<keyword evidence="1" id="KW-0808">Transferase</keyword>
<dbReference type="GO" id="GO:0000030">
    <property type="term" value="F:mannosyltransferase activity"/>
    <property type="evidence" value="ECO:0007669"/>
    <property type="project" value="TreeGrafter"/>
</dbReference>
<protein>
    <recommendedName>
        <fullName evidence="4">Alpha 1,4-glycosyltransferase domain-containing protein</fullName>
    </recommendedName>
</protein>
<organism evidence="2 3">
    <name type="scientific">Vitrella brassicaformis (strain CCMP3155)</name>
    <dbReference type="NCBI Taxonomy" id="1169540"/>
    <lineage>
        <taxon>Eukaryota</taxon>
        <taxon>Sar</taxon>
        <taxon>Alveolata</taxon>
        <taxon>Colpodellida</taxon>
        <taxon>Vitrellaceae</taxon>
        <taxon>Vitrella</taxon>
    </lineage>
</organism>
<dbReference type="EMBL" id="CDMY01000748">
    <property type="protein sequence ID" value="CEM32295.1"/>
    <property type="molecule type" value="Genomic_DNA"/>
</dbReference>
<sequence length="300" mass="34049">MFREWVRSCHDVNPLMGHYFFTDDSLLSLVDQHFPDWSDRWSDLPGIVRADLGRLLMLWVHGGVYLDVDYECLQPFEGLLRQAEENGHDLIVGEEHLVHVYLLENLNDSMRPFVSNAWIAATPQHPLIGAFLNDTLSNTSRLLNECGSDDAVACTGPRPLTRLVHGALDLEDEDTFPPRQCGERPPLGSVMVADFDVLYPEYAAWNKWMKDNCVRDPESTADDEWRILPRARDDLANQTWARHGCAMLAMAEDDAGRYMSGRSVAVHHWMCSSCRPDTKKRLRGGVTFDVVRDVPGVVLK</sequence>
<dbReference type="InterPro" id="IPR051706">
    <property type="entry name" value="Glycosyltransferase_domain"/>
</dbReference>
<dbReference type="PANTHER" id="PTHR32385:SF23">
    <property type="entry name" value="NUCLEOTIDE-DIPHOSPHO-SUGAR TRANSFERASE"/>
    <property type="match status" value="1"/>
</dbReference>
<dbReference type="GO" id="GO:0051999">
    <property type="term" value="P:mannosyl-inositol phosphorylceramide biosynthetic process"/>
    <property type="evidence" value="ECO:0007669"/>
    <property type="project" value="TreeGrafter"/>
</dbReference>
<dbReference type="InParanoid" id="A0A0G4GPI7"/>
<dbReference type="InterPro" id="IPR029044">
    <property type="entry name" value="Nucleotide-diphossugar_trans"/>
</dbReference>
<dbReference type="AlphaFoldDB" id="A0A0G4GPI7"/>
<dbReference type="Proteomes" id="UP000041254">
    <property type="component" value="Unassembled WGS sequence"/>
</dbReference>
<name>A0A0G4GPI7_VITBC</name>
<dbReference type="PANTHER" id="PTHR32385">
    <property type="entry name" value="MANNOSYL PHOSPHORYLINOSITOL CERAMIDE SYNTHASE"/>
    <property type="match status" value="1"/>
</dbReference>
<dbReference type="SUPFAM" id="SSF53448">
    <property type="entry name" value="Nucleotide-diphospho-sugar transferases"/>
    <property type="match status" value="1"/>
</dbReference>
<dbReference type="GO" id="GO:0016020">
    <property type="term" value="C:membrane"/>
    <property type="evidence" value="ECO:0007669"/>
    <property type="project" value="GOC"/>
</dbReference>
<proteinExistence type="predicted"/>
<evidence type="ECO:0000313" key="3">
    <source>
        <dbReference type="Proteomes" id="UP000041254"/>
    </source>
</evidence>
<accession>A0A0G4GPI7</accession>
<evidence type="ECO:0000313" key="2">
    <source>
        <dbReference type="EMBL" id="CEM32295.1"/>
    </source>
</evidence>
<gene>
    <name evidence="2" type="ORF">Vbra_999</name>
</gene>
<dbReference type="InterPro" id="IPR007577">
    <property type="entry name" value="GlycoTrfase_DXD_sugar-bd_CS"/>
</dbReference>
<evidence type="ECO:0008006" key="4">
    <source>
        <dbReference type="Google" id="ProtNLM"/>
    </source>
</evidence>